<dbReference type="InterPro" id="IPR000700">
    <property type="entry name" value="PAS-assoc_C"/>
</dbReference>
<dbReference type="NCBIfam" id="TIGR00229">
    <property type="entry name" value="sensory_box"/>
    <property type="match status" value="2"/>
</dbReference>
<dbReference type="InterPro" id="IPR000014">
    <property type="entry name" value="PAS"/>
</dbReference>
<keyword evidence="10" id="KW-0547">Nucleotide-binding</keyword>
<feature type="domain" description="PAS" evidence="16">
    <location>
        <begin position="188"/>
        <end position="245"/>
    </location>
</feature>
<feature type="domain" description="PAC" evidence="17">
    <location>
        <begin position="394"/>
        <end position="446"/>
    </location>
</feature>
<evidence type="ECO:0000256" key="5">
    <source>
        <dbReference type="ARBA" id="ARBA00022606"/>
    </source>
</evidence>
<dbReference type="EMBL" id="JAUTWS010000003">
    <property type="protein sequence ID" value="MDO9707510.1"/>
    <property type="molecule type" value="Genomic_DNA"/>
</dbReference>
<evidence type="ECO:0000313" key="19">
    <source>
        <dbReference type="Proteomes" id="UP001243009"/>
    </source>
</evidence>
<dbReference type="InterPro" id="IPR013655">
    <property type="entry name" value="PAS_fold_3"/>
</dbReference>
<evidence type="ECO:0000256" key="11">
    <source>
        <dbReference type="ARBA" id="ARBA00022777"/>
    </source>
</evidence>
<evidence type="ECO:0000256" key="4">
    <source>
        <dbReference type="ARBA" id="ARBA00022553"/>
    </source>
</evidence>
<dbReference type="SMART" id="SM00086">
    <property type="entry name" value="PAC"/>
    <property type="match status" value="2"/>
</dbReference>
<dbReference type="Proteomes" id="UP001243009">
    <property type="component" value="Unassembled WGS sequence"/>
</dbReference>
<keyword evidence="9" id="KW-0677">Repeat</keyword>
<dbReference type="PANTHER" id="PTHR41523">
    <property type="entry name" value="TWO-COMPONENT SYSTEM SENSOR PROTEIN"/>
    <property type="match status" value="1"/>
</dbReference>
<feature type="domain" description="PAC" evidence="17">
    <location>
        <begin position="261"/>
        <end position="313"/>
    </location>
</feature>
<evidence type="ECO:0000256" key="15">
    <source>
        <dbReference type="ARBA" id="ARBA00023170"/>
    </source>
</evidence>
<dbReference type="PROSITE" id="PS50113">
    <property type="entry name" value="PAC"/>
    <property type="match status" value="2"/>
</dbReference>
<evidence type="ECO:0000259" key="17">
    <source>
        <dbReference type="PROSITE" id="PS50113"/>
    </source>
</evidence>
<dbReference type="SMART" id="SM00911">
    <property type="entry name" value="HWE_HK"/>
    <property type="match status" value="1"/>
</dbReference>
<evidence type="ECO:0000256" key="3">
    <source>
        <dbReference type="ARBA" id="ARBA00022543"/>
    </source>
</evidence>
<sequence>MTPAGFEAGQGRTRPVWDERARLAALDSYAILDTPPERAFDEVVRLAAQICDAPVALVSLVAGDRQFFKAELGIGVRQTPLEVSICAHAILRPGLFVVPDTAEDPRFAGNPLVCGSPHLRFYAGALLETAEGLPLGTLCVLDYVPRPEGLTAQQGFALQVLARQVMSQLELRRALKAREEDAARLAESERQFRVLADSMPQMVWATQPDGYHDYYNRRWYEFTGVPDGSTDGEGWNGMFHPEDQERAWIRWRHSLATGEPYEVEYRLRRADGVYRWTLGRALAVRDAGGRIVRWFGTCTDIEEQKQTEERLRSSEERLRLALGAAEMVGTWVWDVGTNRITADSGYARLFSVAPEAVAEGLPIEMLLPAIHPEDLPATEVAINRALAGEHDGVFEAEYRVLLRDGTIRWVNARGRCEHDATGRPTRFPGVVMDITERKQAEEGKELLARELSHRIKNIFTVVGGMVSISAAGAPAEVRSFAGVFRRRLNALAAAHEYVRPHSPESRPVAIETTLHGLLGTLLAPYEEAGAERVRLGGDDAPIGVKAATSLALIVHELATNAAKYGALAATEGRVTIAGERRDGNFALTWQERGGPPVEGPPQRRGFGTVLAERGAITQLGGTVAHDWAREGLTLRLEVPLERLAH</sequence>
<dbReference type="Gene3D" id="3.30.450.40">
    <property type="match status" value="1"/>
</dbReference>
<dbReference type="Gene3D" id="2.10.70.100">
    <property type="match status" value="1"/>
</dbReference>
<organism evidence="18 19">
    <name type="scientific">Paracraurococcus lichenis</name>
    <dbReference type="NCBI Taxonomy" id="3064888"/>
    <lineage>
        <taxon>Bacteria</taxon>
        <taxon>Pseudomonadati</taxon>
        <taxon>Pseudomonadota</taxon>
        <taxon>Alphaproteobacteria</taxon>
        <taxon>Acetobacterales</taxon>
        <taxon>Roseomonadaceae</taxon>
        <taxon>Paracraurococcus</taxon>
    </lineage>
</organism>
<keyword evidence="14" id="KW-0843">Virulence</keyword>
<evidence type="ECO:0000256" key="12">
    <source>
        <dbReference type="ARBA" id="ARBA00022840"/>
    </source>
</evidence>
<dbReference type="SMART" id="SM00091">
    <property type="entry name" value="PAS"/>
    <property type="match status" value="2"/>
</dbReference>
<comment type="catalytic activity">
    <reaction evidence="1">
        <text>ATP + protein L-histidine = ADP + protein N-phospho-L-histidine.</text>
        <dbReference type="EC" id="2.7.13.3"/>
    </reaction>
</comment>
<dbReference type="SMART" id="SM00065">
    <property type="entry name" value="GAF"/>
    <property type="match status" value="1"/>
</dbReference>
<keyword evidence="5" id="KW-0716">Sensory transduction</keyword>
<gene>
    <name evidence="18" type="ORF">Q7A36_04070</name>
</gene>
<keyword evidence="3" id="KW-0600">Photoreceptor protein</keyword>
<evidence type="ECO:0000256" key="10">
    <source>
        <dbReference type="ARBA" id="ARBA00022741"/>
    </source>
</evidence>
<keyword evidence="12" id="KW-0067">ATP-binding</keyword>
<proteinExistence type="predicted"/>
<evidence type="ECO:0000256" key="9">
    <source>
        <dbReference type="ARBA" id="ARBA00022737"/>
    </source>
</evidence>
<evidence type="ECO:0000256" key="2">
    <source>
        <dbReference type="ARBA" id="ARBA00012438"/>
    </source>
</evidence>
<dbReference type="Gene3D" id="3.30.565.10">
    <property type="entry name" value="Histidine kinase-like ATPase, C-terminal domain"/>
    <property type="match status" value="1"/>
</dbReference>
<name>A0ABT9DUD3_9PROT</name>
<evidence type="ECO:0000256" key="6">
    <source>
        <dbReference type="ARBA" id="ARBA00022630"/>
    </source>
</evidence>
<dbReference type="InterPro" id="IPR011102">
    <property type="entry name" value="Sig_transdc_His_kinase_HWE"/>
</dbReference>
<protein>
    <recommendedName>
        <fullName evidence="2">histidine kinase</fullName>
        <ecNumber evidence="2">2.7.13.3</ecNumber>
    </recommendedName>
</protein>
<comment type="caution">
    <text evidence="18">The sequence shown here is derived from an EMBL/GenBank/DDBJ whole genome shotgun (WGS) entry which is preliminary data.</text>
</comment>
<dbReference type="InterPro" id="IPR029016">
    <property type="entry name" value="GAF-like_dom_sf"/>
</dbReference>
<accession>A0ABT9DUD3</accession>
<dbReference type="EC" id="2.7.13.3" evidence="2"/>
<keyword evidence="6" id="KW-0285">Flavoprotein</keyword>
<dbReference type="SUPFAM" id="SSF55781">
    <property type="entry name" value="GAF domain-like"/>
    <property type="match status" value="1"/>
</dbReference>
<evidence type="ECO:0000256" key="14">
    <source>
        <dbReference type="ARBA" id="ARBA00023026"/>
    </source>
</evidence>
<dbReference type="SUPFAM" id="SSF55785">
    <property type="entry name" value="PYP-like sensor domain (PAS domain)"/>
    <property type="match status" value="2"/>
</dbReference>
<reference evidence="18 19" key="1">
    <citation type="submission" date="2023-08" db="EMBL/GenBank/DDBJ databases">
        <title>The draft genome sequence of Paracraurococcus sp. LOR1-02.</title>
        <authorList>
            <person name="Kingkaew E."/>
            <person name="Tanasupawat S."/>
        </authorList>
    </citation>
    <scope>NUCLEOTIDE SEQUENCE [LARGE SCALE GENOMIC DNA]</scope>
    <source>
        <strain evidence="18 19">LOR1-02</strain>
    </source>
</reference>
<dbReference type="PANTHER" id="PTHR41523:SF8">
    <property type="entry name" value="ETHYLENE RESPONSE SENSOR PROTEIN"/>
    <property type="match status" value="1"/>
</dbReference>
<dbReference type="InterPro" id="IPR036890">
    <property type="entry name" value="HATPase_C_sf"/>
</dbReference>
<dbReference type="Pfam" id="PF08447">
    <property type="entry name" value="PAS_3"/>
    <property type="match status" value="2"/>
</dbReference>
<keyword evidence="15" id="KW-0675">Receptor</keyword>
<keyword evidence="13" id="KW-0157">Chromophore</keyword>
<dbReference type="PROSITE" id="PS50112">
    <property type="entry name" value="PAS"/>
    <property type="match status" value="1"/>
</dbReference>
<keyword evidence="4" id="KW-0597">Phosphoprotein</keyword>
<evidence type="ECO:0000256" key="1">
    <source>
        <dbReference type="ARBA" id="ARBA00000085"/>
    </source>
</evidence>
<keyword evidence="19" id="KW-1185">Reference proteome</keyword>
<dbReference type="RefSeq" id="WP_305102381.1">
    <property type="nucleotide sequence ID" value="NZ_JAUTWS010000003.1"/>
</dbReference>
<evidence type="ECO:0000259" key="16">
    <source>
        <dbReference type="PROSITE" id="PS50112"/>
    </source>
</evidence>
<evidence type="ECO:0000256" key="13">
    <source>
        <dbReference type="ARBA" id="ARBA00022991"/>
    </source>
</evidence>
<dbReference type="SUPFAM" id="SSF55874">
    <property type="entry name" value="ATPase domain of HSP90 chaperone/DNA topoisomerase II/histidine kinase"/>
    <property type="match status" value="1"/>
</dbReference>
<dbReference type="InterPro" id="IPR001610">
    <property type="entry name" value="PAC"/>
</dbReference>
<dbReference type="Gene3D" id="3.30.450.20">
    <property type="entry name" value="PAS domain"/>
    <property type="match status" value="2"/>
</dbReference>
<keyword evidence="7" id="KW-0288">FMN</keyword>
<dbReference type="InterPro" id="IPR003018">
    <property type="entry name" value="GAF"/>
</dbReference>
<dbReference type="Pfam" id="PF07536">
    <property type="entry name" value="HWE_HK"/>
    <property type="match status" value="1"/>
</dbReference>
<evidence type="ECO:0000256" key="7">
    <source>
        <dbReference type="ARBA" id="ARBA00022643"/>
    </source>
</evidence>
<dbReference type="InterPro" id="IPR035965">
    <property type="entry name" value="PAS-like_dom_sf"/>
</dbReference>
<dbReference type="Pfam" id="PF01590">
    <property type="entry name" value="GAF"/>
    <property type="match status" value="1"/>
</dbReference>
<dbReference type="CDD" id="cd00130">
    <property type="entry name" value="PAS"/>
    <property type="match status" value="2"/>
</dbReference>
<keyword evidence="8" id="KW-0808">Transferase</keyword>
<keyword evidence="11" id="KW-0418">Kinase</keyword>
<evidence type="ECO:0000313" key="18">
    <source>
        <dbReference type="EMBL" id="MDO9707510.1"/>
    </source>
</evidence>
<evidence type="ECO:0000256" key="8">
    <source>
        <dbReference type="ARBA" id="ARBA00022679"/>
    </source>
</evidence>